<dbReference type="InterPro" id="IPR021047">
    <property type="entry name" value="Mannosyltransferase_CMT1"/>
</dbReference>
<dbReference type="Pfam" id="PF11735">
    <property type="entry name" value="CAP59_mtransfer"/>
    <property type="match status" value="1"/>
</dbReference>
<evidence type="ECO:0000256" key="1">
    <source>
        <dbReference type="SAM" id="MobiDB-lite"/>
    </source>
</evidence>
<dbReference type="EMBL" id="PDLM01000014">
    <property type="protein sequence ID" value="RDW62453.1"/>
    <property type="molecule type" value="Genomic_DNA"/>
</dbReference>
<organism evidence="2 3">
    <name type="scientific">Coleophoma cylindrospora</name>
    <dbReference type="NCBI Taxonomy" id="1849047"/>
    <lineage>
        <taxon>Eukaryota</taxon>
        <taxon>Fungi</taxon>
        <taxon>Dikarya</taxon>
        <taxon>Ascomycota</taxon>
        <taxon>Pezizomycotina</taxon>
        <taxon>Leotiomycetes</taxon>
        <taxon>Helotiales</taxon>
        <taxon>Dermateaceae</taxon>
        <taxon>Coleophoma</taxon>
    </lineage>
</organism>
<protein>
    <recommendedName>
        <fullName evidence="4">Alpha-1,3-mannosyltransferase CMT1</fullName>
    </recommendedName>
</protein>
<dbReference type="OrthoDB" id="262547at2759"/>
<dbReference type="Proteomes" id="UP000256645">
    <property type="component" value="Unassembled WGS sequence"/>
</dbReference>
<dbReference type="InterPro" id="IPR029044">
    <property type="entry name" value="Nucleotide-diphossugar_trans"/>
</dbReference>
<feature type="region of interest" description="Disordered" evidence="1">
    <location>
        <begin position="50"/>
        <end position="80"/>
    </location>
</feature>
<evidence type="ECO:0000313" key="3">
    <source>
        <dbReference type="Proteomes" id="UP000256645"/>
    </source>
</evidence>
<comment type="caution">
    <text evidence="2">The sequence shown here is derived from an EMBL/GenBank/DDBJ whole genome shotgun (WGS) entry which is preliminary data.</text>
</comment>
<dbReference type="SUPFAM" id="SSF53448">
    <property type="entry name" value="Nucleotide-diphospho-sugar transferases"/>
    <property type="match status" value="1"/>
</dbReference>
<reference evidence="2 3" key="1">
    <citation type="journal article" date="2018" name="IMA Fungus">
        <title>IMA Genome-F 9: Draft genome sequence of Annulohypoxylon stygium, Aspergillus mulundensis, Berkeleyomyces basicola (syn. Thielaviopsis basicola), Ceratocystis smalleyi, two Cercospora beticola strains, Coleophoma cylindrospora, Fusarium fracticaudum, Phialophora cf. hyalina, and Morchella septimelata.</title>
        <authorList>
            <person name="Wingfield B.D."/>
            <person name="Bills G.F."/>
            <person name="Dong Y."/>
            <person name="Huang W."/>
            <person name="Nel W.J."/>
            <person name="Swalarsk-Parry B.S."/>
            <person name="Vaghefi N."/>
            <person name="Wilken P.M."/>
            <person name="An Z."/>
            <person name="de Beer Z.W."/>
            <person name="De Vos L."/>
            <person name="Chen L."/>
            <person name="Duong T.A."/>
            <person name="Gao Y."/>
            <person name="Hammerbacher A."/>
            <person name="Kikkert J.R."/>
            <person name="Li Y."/>
            <person name="Li H."/>
            <person name="Li K."/>
            <person name="Li Q."/>
            <person name="Liu X."/>
            <person name="Ma X."/>
            <person name="Naidoo K."/>
            <person name="Pethybridge S.J."/>
            <person name="Sun J."/>
            <person name="Steenkamp E.T."/>
            <person name="van der Nest M.A."/>
            <person name="van Wyk S."/>
            <person name="Wingfield M.J."/>
            <person name="Xiong C."/>
            <person name="Yue Q."/>
            <person name="Zhang X."/>
        </authorList>
    </citation>
    <scope>NUCLEOTIDE SEQUENCE [LARGE SCALE GENOMIC DNA]</scope>
    <source>
        <strain evidence="2 3">BP6252</strain>
    </source>
</reference>
<evidence type="ECO:0000313" key="2">
    <source>
        <dbReference type="EMBL" id="RDW62453.1"/>
    </source>
</evidence>
<dbReference type="AlphaFoldDB" id="A0A3D8QKU4"/>
<accession>A0A3D8QKU4</accession>
<dbReference type="PANTHER" id="PTHR34144:SF5">
    <property type="entry name" value="ALPHA-1,3-MANNOSYLTRANSFERASE CMT1"/>
    <property type="match status" value="1"/>
</dbReference>
<gene>
    <name evidence="2" type="ORF">BP6252_11886</name>
</gene>
<evidence type="ECO:0008006" key="4">
    <source>
        <dbReference type="Google" id="ProtNLM"/>
    </source>
</evidence>
<dbReference type="PANTHER" id="PTHR34144">
    <property type="entry name" value="CHROMOSOME 8, WHOLE GENOME SHOTGUN SEQUENCE"/>
    <property type="match status" value="1"/>
</dbReference>
<sequence>MMRRNSAILVRTVCLILVVLSLYIGSDLITRHLVNGDIALVLSLPLGLSPENSTASPEPKTEGTLSSTASTGLPSPTSASFLGDGNDTLLRMAPAYITAIMNPKDTSFPRLDCPVPNSERYTYLRLNSTVETPSTRRPKYFFALDLHQCVNILPRLLGSIVETMQVLGPENCVLSIVEGRSTDGTYEVLKLLRVEIDKIGATYILTGSELNPSVGDRIKSLAQLRNQAVKPLMEHPEQFSPETTVVFLNDVSICMEDILELVHERVYQNADMTCGLDWTFVGQDPTFYDVWIARGMTGDTFFDIPEDGNWNSAWNLFWNDAQAAQKVRAHRPFQVFACWNGAVAFTAKPLLEHKVRFRHPSEQECFQGEPQLFCKDMWYTGFGKIAVIPAINVEYTDAGAKRIKDLKGYTSNWVGHETDGETEERIEWENNPPALVKCMPSYSSQSWLPWNETL</sequence>
<feature type="compositionally biased region" description="Polar residues" evidence="1">
    <location>
        <begin position="63"/>
        <end position="80"/>
    </location>
</feature>
<keyword evidence="3" id="KW-1185">Reference proteome</keyword>
<name>A0A3D8QKU4_9HELO</name>
<proteinExistence type="predicted"/>